<name>A0A8H6HUZ5_9AGAR</name>
<sequence>MERCLLIHEVLRSICENLRNPDLLSVALSTKALLGPALNSLWREIYTFKPLVSCLPPEEEIWIVEETPTFLGPPFSDTMKILVRDWNFVGDNGSKRLTALRSLQYPRRAITPADLHRYTSFYAHRIRSFQPCILSSVFPSVEALEALQLATDGKRGALAPLAQSFTWPSLTEFQMVLRDELIIGMSPYMSLFLGEVIDTLVLEVPSLETPVHAGAIELALQRCPRLKNLAINLSINPDVDKRFVERCFSSKAWECLELVEVPFVSATLMRCFAQLPSLKTLHFLHNQGSIDLPHCTPEEMVQRLKTTPFGEDFLVLEELIVYGTTVGGFIGIIQCIPPGTNVIKILQCYCSDGGDISLTKTQQAIDTIVMHCNSRMLTRLEFQDGHRVLEVEDLVEVDLDQELDISSLLVFTKLQELSLNLVAPIRLSPDDIEQIIMSFREIAKLELYRGIYPTFRPPPQVDHTHLIALLQGQTSLKALAMPLDMSKANGKKARGAPFALTELSVGDSPIYSPSKVVAFLKANCPGVKALRYARGSESGASIFSRRWEVVEYKWKDFMDSSRRL</sequence>
<evidence type="ECO:0000313" key="1">
    <source>
        <dbReference type="EMBL" id="KAF6753326.1"/>
    </source>
</evidence>
<comment type="caution">
    <text evidence="1">The sequence shown here is derived from an EMBL/GenBank/DDBJ whole genome shotgun (WGS) entry which is preliminary data.</text>
</comment>
<protein>
    <submittedName>
        <fullName evidence="1">Uncharacterized protein</fullName>
    </submittedName>
</protein>
<organism evidence="1 2">
    <name type="scientific">Ephemerocybe angulata</name>
    <dbReference type="NCBI Taxonomy" id="980116"/>
    <lineage>
        <taxon>Eukaryota</taxon>
        <taxon>Fungi</taxon>
        <taxon>Dikarya</taxon>
        <taxon>Basidiomycota</taxon>
        <taxon>Agaricomycotina</taxon>
        <taxon>Agaricomycetes</taxon>
        <taxon>Agaricomycetidae</taxon>
        <taxon>Agaricales</taxon>
        <taxon>Agaricineae</taxon>
        <taxon>Psathyrellaceae</taxon>
        <taxon>Ephemerocybe</taxon>
    </lineage>
</organism>
<dbReference type="AlphaFoldDB" id="A0A8H6HUZ5"/>
<keyword evidence="2" id="KW-1185">Reference proteome</keyword>
<evidence type="ECO:0000313" key="2">
    <source>
        <dbReference type="Proteomes" id="UP000521943"/>
    </source>
</evidence>
<gene>
    <name evidence="1" type="ORF">DFP72DRAFT_1171112</name>
</gene>
<accession>A0A8H6HUZ5</accession>
<dbReference type="EMBL" id="JACGCI010000040">
    <property type="protein sequence ID" value="KAF6753326.1"/>
    <property type="molecule type" value="Genomic_DNA"/>
</dbReference>
<proteinExistence type="predicted"/>
<dbReference type="OrthoDB" id="3255541at2759"/>
<dbReference type="Proteomes" id="UP000521943">
    <property type="component" value="Unassembled WGS sequence"/>
</dbReference>
<dbReference type="Gene3D" id="3.80.10.10">
    <property type="entry name" value="Ribonuclease Inhibitor"/>
    <property type="match status" value="1"/>
</dbReference>
<reference evidence="1 2" key="1">
    <citation type="submission" date="2020-07" db="EMBL/GenBank/DDBJ databases">
        <title>Comparative genomics of pyrophilous fungi reveals a link between fire events and developmental genes.</title>
        <authorList>
            <consortium name="DOE Joint Genome Institute"/>
            <person name="Steindorff A.S."/>
            <person name="Carver A."/>
            <person name="Calhoun S."/>
            <person name="Stillman K."/>
            <person name="Liu H."/>
            <person name="Lipzen A."/>
            <person name="Pangilinan J."/>
            <person name="Labutti K."/>
            <person name="Bruns T.D."/>
            <person name="Grigoriev I.V."/>
        </authorList>
    </citation>
    <scope>NUCLEOTIDE SEQUENCE [LARGE SCALE GENOMIC DNA]</scope>
    <source>
        <strain evidence="1 2">CBS 144469</strain>
    </source>
</reference>
<dbReference type="InterPro" id="IPR032675">
    <property type="entry name" value="LRR_dom_sf"/>
</dbReference>